<dbReference type="EMBL" id="BK015555">
    <property type="protein sequence ID" value="DAE12691.1"/>
    <property type="molecule type" value="Genomic_DNA"/>
</dbReference>
<proteinExistence type="predicted"/>
<reference evidence="1" key="1">
    <citation type="journal article" date="2021" name="Proc. Natl. Acad. Sci. U.S.A.">
        <title>A Catalog of Tens of Thousands of Viruses from Human Metagenomes Reveals Hidden Associations with Chronic Diseases.</title>
        <authorList>
            <person name="Tisza M.J."/>
            <person name="Buck C.B."/>
        </authorList>
    </citation>
    <scope>NUCLEOTIDE SEQUENCE</scope>
    <source>
        <strain evidence="1">CtOCb13</strain>
    </source>
</reference>
<organism evidence="1">
    <name type="scientific">Siphoviridae sp. ctOCb13</name>
    <dbReference type="NCBI Taxonomy" id="2825477"/>
    <lineage>
        <taxon>Viruses</taxon>
        <taxon>Duplodnaviria</taxon>
        <taxon>Heunggongvirae</taxon>
        <taxon>Uroviricota</taxon>
        <taxon>Caudoviricetes</taxon>
    </lineage>
</organism>
<sequence>MTDDDFAFWSENAIWVHSQMLMVQQANTVGMLTGGANK</sequence>
<name>A0A8S5Q1S1_9CAUD</name>
<evidence type="ECO:0000313" key="1">
    <source>
        <dbReference type="EMBL" id="DAE12691.1"/>
    </source>
</evidence>
<accession>A0A8S5Q1S1</accession>
<protein>
    <submittedName>
        <fullName evidence="1">Uncharacterized protein</fullName>
    </submittedName>
</protein>